<dbReference type="SUPFAM" id="SSF103657">
    <property type="entry name" value="BAR/IMD domain-like"/>
    <property type="match status" value="1"/>
</dbReference>
<dbReference type="InterPro" id="IPR046868">
    <property type="entry name" value="BAR_4"/>
</dbReference>
<feature type="domain" description="PH" evidence="4">
    <location>
        <begin position="295"/>
        <end position="414"/>
    </location>
</feature>
<dbReference type="PANTHER" id="PTHR31941">
    <property type="entry name" value="CYTOSKELETAL SIGNALING PROTEIN SLM1"/>
    <property type="match status" value="1"/>
</dbReference>
<dbReference type="Pfam" id="PF20399">
    <property type="entry name" value="PH_20"/>
    <property type="match status" value="1"/>
</dbReference>
<sequence>MSNLLAHKSIRVAKPTRGHQPLADGAIRTDHEIVDRLQQWKHITKSLLHYYKGLADIEHAQCKATTALMDTIQVPFHEGHAFSPDGWQAVLYDVRDNTKLLSERHGNFASTIEHTVIRDLEGVRSEIKQHIAAVEKEASVLADDVEKEREKSKRDLLELQNGIDTFENSSTQMLPQKDPYLSHHIVENQLKKQVHKENDLQAALIRFQQQQPQFEETVSKSIQSAAKLYNEAQLTHAKEVAELQEKIATALQRVEPTHEWEFYTSRDDTTLIDPNTPLRSIEAISFPGMNHASTTVLKEGFIERKKRFSKKYTESYYVLTPSGYLHERKSSNAQETSAPGFSLFLPECSLSAPSKEKDRSHKLHVSGNRAVKSSFESRVKDTLRFGGKEIAYTFRFRTRAELLSWFETLDQLSRDTKVERTSSGKKLVTDPVGTAVASVGYAPPTEETERTAAAVAAVPGARLVDADEAERIEREQAEANAREEEGAGETRSPAFVGGGLAQQDHSSVHRSVRDDDEDSEEGGGSSEEEYASDDELAHARSAAQTPALGTAFTSTEAGSSSVGAGADAGPAEETSGFFKAETLPAYVGSGTSAPEKQALTTEAKGTPPVLGNPVSSSSTSTPATNSGETDSAAFGAEAAPATSAATTSAS</sequence>
<dbReference type="SUPFAM" id="SSF50729">
    <property type="entry name" value="PH domain-like"/>
    <property type="match status" value="1"/>
</dbReference>
<feature type="compositionally biased region" description="Polar residues" evidence="3">
    <location>
        <begin position="589"/>
        <end position="600"/>
    </location>
</feature>
<evidence type="ECO:0000313" key="5">
    <source>
        <dbReference type="EMBL" id="KPV74674.1"/>
    </source>
</evidence>
<accession>A0A194S2C7</accession>
<dbReference type="InterPro" id="IPR046869">
    <property type="entry name" value="SLM1/RGC1-like_PH"/>
</dbReference>
<feature type="region of interest" description="Disordered" evidence="3">
    <location>
        <begin position="476"/>
        <end position="650"/>
    </location>
</feature>
<dbReference type="OrthoDB" id="5598057at2759"/>
<dbReference type="RefSeq" id="XP_018270723.1">
    <property type="nucleotide sequence ID" value="XM_018418641.1"/>
</dbReference>
<dbReference type="InterPro" id="IPR027267">
    <property type="entry name" value="AH/BAR_dom_sf"/>
</dbReference>
<gene>
    <name evidence="5" type="ORF">RHOBADRAFT_65059</name>
</gene>
<dbReference type="InterPro" id="IPR001849">
    <property type="entry name" value="PH_domain"/>
</dbReference>
<dbReference type="AlphaFoldDB" id="A0A194S2C7"/>
<feature type="compositionally biased region" description="Low complexity" evidence="3">
    <location>
        <begin position="631"/>
        <end position="650"/>
    </location>
</feature>
<keyword evidence="1" id="KW-0597">Phosphoprotein</keyword>
<keyword evidence="2" id="KW-0175">Coiled coil</keyword>
<evidence type="ECO:0000256" key="2">
    <source>
        <dbReference type="SAM" id="Coils"/>
    </source>
</evidence>
<proteinExistence type="predicted"/>
<protein>
    <recommendedName>
        <fullName evidence="4">PH domain-containing protein</fullName>
    </recommendedName>
</protein>
<dbReference type="PANTHER" id="PTHR31941:SF1">
    <property type="entry name" value="CYTOSKELETAL SIGNALING PROTEIN SLM1"/>
    <property type="match status" value="1"/>
</dbReference>
<keyword evidence="6" id="KW-1185">Reference proteome</keyword>
<organism evidence="5 6">
    <name type="scientific">Rhodotorula graminis (strain WP1)</name>
    <dbReference type="NCBI Taxonomy" id="578459"/>
    <lineage>
        <taxon>Eukaryota</taxon>
        <taxon>Fungi</taxon>
        <taxon>Dikarya</taxon>
        <taxon>Basidiomycota</taxon>
        <taxon>Pucciniomycotina</taxon>
        <taxon>Microbotryomycetes</taxon>
        <taxon>Sporidiobolales</taxon>
        <taxon>Sporidiobolaceae</taxon>
        <taxon>Rhodotorula</taxon>
    </lineage>
</organism>
<dbReference type="InterPro" id="IPR011993">
    <property type="entry name" value="PH-like_dom_sf"/>
</dbReference>
<feature type="compositionally biased region" description="Basic and acidic residues" evidence="3">
    <location>
        <begin position="476"/>
        <end position="485"/>
    </location>
</feature>
<dbReference type="Gene3D" id="2.30.29.30">
    <property type="entry name" value="Pleckstrin-homology domain (PH domain)/Phosphotyrosine-binding domain (PTB)"/>
    <property type="match status" value="1"/>
</dbReference>
<dbReference type="OMA" id="KVGNAFH"/>
<dbReference type="EMBL" id="KQ474079">
    <property type="protein sequence ID" value="KPV74674.1"/>
    <property type="molecule type" value="Genomic_DNA"/>
</dbReference>
<dbReference type="GeneID" id="28979088"/>
<dbReference type="Pfam" id="PF20400">
    <property type="entry name" value="BAR_4"/>
    <property type="match status" value="1"/>
</dbReference>
<dbReference type="Proteomes" id="UP000053890">
    <property type="component" value="Unassembled WGS sequence"/>
</dbReference>
<dbReference type="PROSITE" id="PS50003">
    <property type="entry name" value="PH_DOMAIN"/>
    <property type="match status" value="1"/>
</dbReference>
<feature type="compositionally biased region" description="Acidic residues" evidence="3">
    <location>
        <begin position="514"/>
        <end position="534"/>
    </location>
</feature>
<dbReference type="STRING" id="578459.A0A194S2C7"/>
<feature type="compositionally biased region" description="Low complexity" evidence="3">
    <location>
        <begin position="554"/>
        <end position="569"/>
    </location>
</feature>
<evidence type="ECO:0000256" key="1">
    <source>
        <dbReference type="ARBA" id="ARBA00022553"/>
    </source>
</evidence>
<dbReference type="Gene3D" id="1.20.1270.60">
    <property type="entry name" value="Arfaptin homology (AH) domain/BAR domain"/>
    <property type="match status" value="1"/>
</dbReference>
<evidence type="ECO:0000256" key="3">
    <source>
        <dbReference type="SAM" id="MobiDB-lite"/>
    </source>
</evidence>
<reference evidence="5 6" key="1">
    <citation type="journal article" date="2015" name="Front. Microbiol.">
        <title>Genome sequence of the plant growth promoting endophytic yeast Rhodotorula graminis WP1.</title>
        <authorList>
            <person name="Firrincieli A."/>
            <person name="Otillar R."/>
            <person name="Salamov A."/>
            <person name="Schmutz J."/>
            <person name="Khan Z."/>
            <person name="Redman R.S."/>
            <person name="Fleck N.D."/>
            <person name="Lindquist E."/>
            <person name="Grigoriev I.V."/>
            <person name="Doty S.L."/>
        </authorList>
    </citation>
    <scope>NUCLEOTIDE SEQUENCE [LARGE SCALE GENOMIC DNA]</scope>
    <source>
        <strain evidence="5 6">WP1</strain>
    </source>
</reference>
<name>A0A194S2C7_RHOGW</name>
<evidence type="ECO:0000259" key="4">
    <source>
        <dbReference type="PROSITE" id="PS50003"/>
    </source>
</evidence>
<evidence type="ECO:0000313" key="6">
    <source>
        <dbReference type="Proteomes" id="UP000053890"/>
    </source>
</evidence>
<feature type="coiled-coil region" evidence="2">
    <location>
        <begin position="117"/>
        <end position="162"/>
    </location>
</feature>
<dbReference type="SMART" id="SM00233">
    <property type="entry name" value="PH"/>
    <property type="match status" value="1"/>
</dbReference>